<feature type="domain" description="Retroviral polymerase SH3-like" evidence="2">
    <location>
        <begin position="88"/>
        <end position="131"/>
    </location>
</feature>
<evidence type="ECO:0000313" key="4">
    <source>
        <dbReference type="Proteomes" id="UP000734854"/>
    </source>
</evidence>
<sequence length="183" mass="20801">MYGEAILKKFNMLGCNPVATPLIMREKLKKEDGGEAADVTRYCSLIDNLLYLTTTRPDLMYAASMLSRFMQSSSHFHLGAAKRVLRYKLVFIGYDRKSKGYKLYNPINGEIVVSHDVEFDEDASWNWEVHEDSIDKFFPFFDEDNQGEETCQPVVPTTTPNTPSSTSSSSESSNEGSRRMRTI</sequence>
<dbReference type="PANTHER" id="PTHR11439">
    <property type="entry name" value="GAG-POL-RELATED RETROTRANSPOSON"/>
    <property type="match status" value="1"/>
</dbReference>
<gene>
    <name evidence="3" type="ORF">ZIOFF_050468</name>
</gene>
<keyword evidence="4" id="KW-1185">Reference proteome</keyword>
<feature type="compositionally biased region" description="Low complexity" evidence="1">
    <location>
        <begin position="153"/>
        <end position="175"/>
    </location>
</feature>
<dbReference type="PANTHER" id="PTHR11439:SF463">
    <property type="entry name" value="REVERSE TRANSCRIPTASE TY1_COPIA-TYPE DOMAIN-CONTAINING PROTEIN"/>
    <property type="match status" value="1"/>
</dbReference>
<comment type="caution">
    <text evidence="3">The sequence shown here is derived from an EMBL/GenBank/DDBJ whole genome shotgun (WGS) entry which is preliminary data.</text>
</comment>
<dbReference type="Pfam" id="PF25597">
    <property type="entry name" value="SH3_retrovirus"/>
    <property type="match status" value="1"/>
</dbReference>
<dbReference type="InterPro" id="IPR057670">
    <property type="entry name" value="SH3_retrovirus"/>
</dbReference>
<organism evidence="3 4">
    <name type="scientific">Zingiber officinale</name>
    <name type="common">Ginger</name>
    <name type="synonym">Amomum zingiber</name>
    <dbReference type="NCBI Taxonomy" id="94328"/>
    <lineage>
        <taxon>Eukaryota</taxon>
        <taxon>Viridiplantae</taxon>
        <taxon>Streptophyta</taxon>
        <taxon>Embryophyta</taxon>
        <taxon>Tracheophyta</taxon>
        <taxon>Spermatophyta</taxon>
        <taxon>Magnoliopsida</taxon>
        <taxon>Liliopsida</taxon>
        <taxon>Zingiberales</taxon>
        <taxon>Zingiberaceae</taxon>
        <taxon>Zingiber</taxon>
    </lineage>
</organism>
<protein>
    <recommendedName>
        <fullName evidence="2">Retroviral polymerase SH3-like domain-containing protein</fullName>
    </recommendedName>
</protein>
<evidence type="ECO:0000259" key="2">
    <source>
        <dbReference type="Pfam" id="PF25597"/>
    </source>
</evidence>
<proteinExistence type="predicted"/>
<reference evidence="3 4" key="1">
    <citation type="submission" date="2020-08" db="EMBL/GenBank/DDBJ databases">
        <title>Plant Genome Project.</title>
        <authorList>
            <person name="Zhang R.-G."/>
        </authorList>
    </citation>
    <scope>NUCLEOTIDE SEQUENCE [LARGE SCALE GENOMIC DNA]</scope>
    <source>
        <tissue evidence="3">Rhizome</tissue>
    </source>
</reference>
<evidence type="ECO:0000313" key="3">
    <source>
        <dbReference type="EMBL" id="KAG6489207.1"/>
    </source>
</evidence>
<name>A0A8J5FGX5_ZINOF</name>
<evidence type="ECO:0000256" key="1">
    <source>
        <dbReference type="SAM" id="MobiDB-lite"/>
    </source>
</evidence>
<dbReference type="EMBL" id="JACMSC010000014">
    <property type="protein sequence ID" value="KAG6489207.1"/>
    <property type="molecule type" value="Genomic_DNA"/>
</dbReference>
<feature type="region of interest" description="Disordered" evidence="1">
    <location>
        <begin position="144"/>
        <end position="183"/>
    </location>
</feature>
<accession>A0A8J5FGX5</accession>
<dbReference type="Proteomes" id="UP000734854">
    <property type="component" value="Unassembled WGS sequence"/>
</dbReference>
<dbReference type="AlphaFoldDB" id="A0A8J5FGX5"/>